<organism evidence="2 3">
    <name type="scientific">Staphylococcus succinus</name>
    <dbReference type="NCBI Taxonomy" id="61015"/>
    <lineage>
        <taxon>Bacteria</taxon>
        <taxon>Bacillati</taxon>
        <taxon>Bacillota</taxon>
        <taxon>Bacilli</taxon>
        <taxon>Bacillales</taxon>
        <taxon>Staphylococcaceae</taxon>
        <taxon>Staphylococcus</taxon>
    </lineage>
</organism>
<dbReference type="AlphaFoldDB" id="A0A9Q6HNE6"/>
<sequence length="211" mass="23551">MKGLLLSSFYASKKSLITYTIIAVLAAIYFAFINPIMVCFLPMIFLLSPVTDNIKREKDSRWMYFVATLPTGRSTYIKSYFAFYGVLILIGLFIGVVVNLLINKDFGLTLIAILVGIGGAGTYAMMFPLTFKFGPENSNVIMITTSVIVIGLFFLVFFGFIMANIASEESFKELTNVANNYIVTGIYALFGVSFFVFSYISSLKIFDKQEL</sequence>
<feature type="transmembrane region" description="Helical" evidence="1">
    <location>
        <begin position="108"/>
        <end position="128"/>
    </location>
</feature>
<evidence type="ECO:0000256" key="1">
    <source>
        <dbReference type="SAM" id="Phobius"/>
    </source>
</evidence>
<feature type="transmembrane region" description="Helical" evidence="1">
    <location>
        <begin position="140"/>
        <end position="161"/>
    </location>
</feature>
<gene>
    <name evidence="2" type="ORF">BU058_08665</name>
</gene>
<dbReference type="Proteomes" id="UP000241960">
    <property type="component" value="Unassembled WGS sequence"/>
</dbReference>
<comment type="caution">
    <text evidence="2">The sequence shown here is derived from an EMBL/GenBank/DDBJ whole genome shotgun (WGS) entry which is preliminary data.</text>
</comment>
<evidence type="ECO:0000313" key="3">
    <source>
        <dbReference type="Proteomes" id="UP000241960"/>
    </source>
</evidence>
<protein>
    <submittedName>
        <fullName evidence="2">ABC-2 transporter permease</fullName>
    </submittedName>
</protein>
<keyword evidence="1" id="KW-1133">Transmembrane helix</keyword>
<dbReference type="InterPro" id="IPR025699">
    <property type="entry name" value="ABC2_memb-like"/>
</dbReference>
<keyword evidence="1" id="KW-0812">Transmembrane</keyword>
<feature type="transmembrane region" description="Helical" evidence="1">
    <location>
        <begin position="181"/>
        <end position="200"/>
    </location>
</feature>
<name>A0A9Q6HNE6_9STAP</name>
<feature type="transmembrane region" description="Helical" evidence="1">
    <location>
        <begin position="20"/>
        <end position="47"/>
    </location>
</feature>
<dbReference type="EMBL" id="PZFQ01000026">
    <property type="protein sequence ID" value="PTI75173.1"/>
    <property type="molecule type" value="Genomic_DNA"/>
</dbReference>
<proteinExistence type="predicted"/>
<evidence type="ECO:0000313" key="2">
    <source>
        <dbReference type="EMBL" id="PTI75173.1"/>
    </source>
</evidence>
<dbReference type="Pfam" id="PF13346">
    <property type="entry name" value="ABC2_membrane_5"/>
    <property type="match status" value="1"/>
</dbReference>
<feature type="transmembrane region" description="Helical" evidence="1">
    <location>
        <begin position="81"/>
        <end position="102"/>
    </location>
</feature>
<keyword evidence="1" id="KW-0472">Membrane</keyword>
<reference evidence="2 3" key="1">
    <citation type="journal article" date="2016" name="Front. Microbiol.">
        <title>Comprehensive Phylogenetic Analysis of Bovine Non-aureus Staphylococci Species Based on Whole-Genome Sequencing.</title>
        <authorList>
            <person name="Naushad S."/>
            <person name="Barkema H.W."/>
            <person name="Luby C."/>
            <person name="Condas L.A."/>
            <person name="Nobrega D.B."/>
            <person name="Carson D.A."/>
            <person name="De Buck J."/>
        </authorList>
    </citation>
    <scope>NUCLEOTIDE SEQUENCE [LARGE SCALE GENOMIC DNA]</scope>
    <source>
        <strain evidence="2 3">SNUC 1231</strain>
    </source>
</reference>
<accession>A0A9Q6HNE6</accession>
<dbReference type="RefSeq" id="WP_107545124.1">
    <property type="nucleotide sequence ID" value="NZ_PZFQ01000026.1"/>
</dbReference>